<reference evidence="2" key="1">
    <citation type="submission" date="2023-04" db="EMBL/GenBank/DDBJ databases">
        <authorList>
            <consortium name="ELIXIR-Norway"/>
        </authorList>
    </citation>
    <scope>NUCLEOTIDE SEQUENCE [LARGE SCALE GENOMIC DNA]</scope>
</reference>
<proteinExistence type="predicted"/>
<name>A0ABN8Z317_RANTA</name>
<gene>
    <name evidence="2" type="ORF">MRATA1EN1_LOCUS15281</name>
</gene>
<feature type="region of interest" description="Disordered" evidence="1">
    <location>
        <begin position="57"/>
        <end position="82"/>
    </location>
</feature>
<sequence>MKHSWLKPWMWNLGSRESAVKLYMDFLFHRILAPLTLAVVQDSTILSSPTTMTCRFPGGASGKEPACQCRDAGSSPGSGRSLEEDMATYSSIFAWRIPLTEKPGGLWALGLQKAGHD</sequence>
<evidence type="ECO:0000313" key="2">
    <source>
        <dbReference type="EMBL" id="CAI9166319.1"/>
    </source>
</evidence>
<dbReference type="EMBL" id="OX459961">
    <property type="protein sequence ID" value="CAI9166319.1"/>
    <property type="molecule type" value="Genomic_DNA"/>
</dbReference>
<evidence type="ECO:0000256" key="1">
    <source>
        <dbReference type="SAM" id="MobiDB-lite"/>
    </source>
</evidence>
<protein>
    <submittedName>
        <fullName evidence="2">Uncharacterized protein</fullName>
    </submittedName>
</protein>
<dbReference type="Proteomes" id="UP001176941">
    <property type="component" value="Chromosome 25"/>
</dbReference>
<accession>A0ABN8Z317</accession>
<evidence type="ECO:0000313" key="3">
    <source>
        <dbReference type="Proteomes" id="UP001176941"/>
    </source>
</evidence>
<keyword evidence="3" id="KW-1185">Reference proteome</keyword>
<organism evidence="2 3">
    <name type="scientific">Rangifer tarandus platyrhynchus</name>
    <name type="common">Svalbard reindeer</name>
    <dbReference type="NCBI Taxonomy" id="3082113"/>
    <lineage>
        <taxon>Eukaryota</taxon>
        <taxon>Metazoa</taxon>
        <taxon>Chordata</taxon>
        <taxon>Craniata</taxon>
        <taxon>Vertebrata</taxon>
        <taxon>Euteleostomi</taxon>
        <taxon>Mammalia</taxon>
        <taxon>Eutheria</taxon>
        <taxon>Laurasiatheria</taxon>
        <taxon>Artiodactyla</taxon>
        <taxon>Ruminantia</taxon>
        <taxon>Pecora</taxon>
        <taxon>Cervidae</taxon>
        <taxon>Odocoileinae</taxon>
        <taxon>Rangifer</taxon>
    </lineage>
</organism>